<dbReference type="STRING" id="363999.A0A439CP55"/>
<protein>
    <submittedName>
        <fullName evidence="2">Uncharacterized protein</fullName>
    </submittedName>
</protein>
<organism evidence="2 3">
    <name type="scientific">Xylaria grammica</name>
    <dbReference type="NCBI Taxonomy" id="363999"/>
    <lineage>
        <taxon>Eukaryota</taxon>
        <taxon>Fungi</taxon>
        <taxon>Dikarya</taxon>
        <taxon>Ascomycota</taxon>
        <taxon>Pezizomycotina</taxon>
        <taxon>Sordariomycetes</taxon>
        <taxon>Xylariomycetidae</taxon>
        <taxon>Xylariales</taxon>
        <taxon>Xylariaceae</taxon>
        <taxon>Xylaria</taxon>
    </lineage>
</organism>
<dbReference type="AlphaFoldDB" id="A0A439CP55"/>
<sequence length="150" mass="16368">PRRREAEVWGAHIEEVVFAIKDSGTAASFARAFGEDILPLPFPLATSDGSRSSTAGYEDADPVHAARVRELREKIAQVETQLEQVVRSPHLRVGLEALLASLRKQLPAEDDEDEDADEASSTQAQEYSSGLDDDENDGGQGTLRTEITFT</sequence>
<evidence type="ECO:0000313" key="3">
    <source>
        <dbReference type="Proteomes" id="UP000286045"/>
    </source>
</evidence>
<dbReference type="Proteomes" id="UP000286045">
    <property type="component" value="Unassembled WGS sequence"/>
</dbReference>
<accession>A0A439CP55</accession>
<gene>
    <name evidence="2" type="ORF">EKO27_g11158</name>
</gene>
<comment type="caution">
    <text evidence="2">The sequence shown here is derived from an EMBL/GenBank/DDBJ whole genome shotgun (WGS) entry which is preliminary data.</text>
</comment>
<feature type="region of interest" description="Disordered" evidence="1">
    <location>
        <begin position="106"/>
        <end position="150"/>
    </location>
</feature>
<feature type="non-terminal residue" evidence="2">
    <location>
        <position position="1"/>
    </location>
</feature>
<name>A0A439CP55_9PEZI</name>
<feature type="compositionally biased region" description="Acidic residues" evidence="1">
    <location>
        <begin position="108"/>
        <end position="118"/>
    </location>
</feature>
<evidence type="ECO:0000256" key="1">
    <source>
        <dbReference type="SAM" id="MobiDB-lite"/>
    </source>
</evidence>
<keyword evidence="3" id="KW-1185">Reference proteome</keyword>
<dbReference type="EMBL" id="RYZI01000663">
    <property type="protein sequence ID" value="RWA03945.1"/>
    <property type="molecule type" value="Genomic_DNA"/>
</dbReference>
<proteinExistence type="predicted"/>
<reference evidence="2 3" key="1">
    <citation type="submission" date="2018-12" db="EMBL/GenBank/DDBJ databases">
        <title>Draft genome sequence of Xylaria grammica IHI A82.</title>
        <authorList>
            <person name="Buettner E."/>
            <person name="Kellner H."/>
        </authorList>
    </citation>
    <scope>NUCLEOTIDE SEQUENCE [LARGE SCALE GENOMIC DNA]</scope>
    <source>
        <strain evidence="2 3">IHI A82</strain>
    </source>
</reference>
<evidence type="ECO:0000313" key="2">
    <source>
        <dbReference type="EMBL" id="RWA03945.1"/>
    </source>
</evidence>